<evidence type="ECO:0000313" key="2">
    <source>
        <dbReference type="EMBL" id="KJA15103.1"/>
    </source>
</evidence>
<dbReference type="AlphaFoldDB" id="A0A0D2LW83"/>
<accession>A0A0D2LW83</accession>
<reference evidence="3" key="1">
    <citation type="submission" date="2014-04" db="EMBL/GenBank/DDBJ databases">
        <title>Evolutionary Origins and Diversification of the Mycorrhizal Mutualists.</title>
        <authorList>
            <consortium name="DOE Joint Genome Institute"/>
            <consortium name="Mycorrhizal Genomics Consortium"/>
            <person name="Kohler A."/>
            <person name="Kuo A."/>
            <person name="Nagy L.G."/>
            <person name="Floudas D."/>
            <person name="Copeland A."/>
            <person name="Barry K.W."/>
            <person name="Cichocki N."/>
            <person name="Veneault-Fourrey C."/>
            <person name="LaButti K."/>
            <person name="Lindquist E.A."/>
            <person name="Lipzen A."/>
            <person name="Lundell T."/>
            <person name="Morin E."/>
            <person name="Murat C."/>
            <person name="Riley R."/>
            <person name="Ohm R."/>
            <person name="Sun H."/>
            <person name="Tunlid A."/>
            <person name="Henrissat B."/>
            <person name="Grigoriev I.V."/>
            <person name="Hibbett D.S."/>
            <person name="Martin F."/>
        </authorList>
    </citation>
    <scope>NUCLEOTIDE SEQUENCE [LARGE SCALE GENOMIC DNA]</scope>
    <source>
        <strain evidence="3">FD-334 SS-4</strain>
    </source>
</reference>
<protein>
    <submittedName>
        <fullName evidence="2">Uncharacterized protein</fullName>
    </submittedName>
</protein>
<feature type="compositionally biased region" description="Basic residues" evidence="1">
    <location>
        <begin position="164"/>
        <end position="175"/>
    </location>
</feature>
<dbReference type="Proteomes" id="UP000054270">
    <property type="component" value="Unassembled WGS sequence"/>
</dbReference>
<evidence type="ECO:0000256" key="1">
    <source>
        <dbReference type="SAM" id="MobiDB-lite"/>
    </source>
</evidence>
<evidence type="ECO:0000313" key="3">
    <source>
        <dbReference type="Proteomes" id="UP000054270"/>
    </source>
</evidence>
<keyword evidence="3" id="KW-1185">Reference proteome</keyword>
<organism evidence="2 3">
    <name type="scientific">Hypholoma sublateritium (strain FD-334 SS-4)</name>
    <dbReference type="NCBI Taxonomy" id="945553"/>
    <lineage>
        <taxon>Eukaryota</taxon>
        <taxon>Fungi</taxon>
        <taxon>Dikarya</taxon>
        <taxon>Basidiomycota</taxon>
        <taxon>Agaricomycotina</taxon>
        <taxon>Agaricomycetes</taxon>
        <taxon>Agaricomycetidae</taxon>
        <taxon>Agaricales</taxon>
        <taxon>Agaricineae</taxon>
        <taxon>Strophariaceae</taxon>
        <taxon>Hypholoma</taxon>
    </lineage>
</organism>
<proteinExistence type="predicted"/>
<name>A0A0D2LW83_HYPSF</name>
<dbReference type="EMBL" id="KN817654">
    <property type="protein sequence ID" value="KJA15103.1"/>
    <property type="molecule type" value="Genomic_DNA"/>
</dbReference>
<gene>
    <name evidence="2" type="ORF">HYPSUDRAFT_208164</name>
</gene>
<sequence>MEHRAIRIHAALAATPSDLHHRLSKEKLRPMSRLPTPSMPASMSPADNNAAPLFAVFVDAPGSPHRQSPPSIVVAATSDANAICACRRAAHRRRRYKLTDPRPLELSLSPARRPHPLPPPLSARRPFPDAHPDKNVRMAHRAAPAHTSIAVSRSPPRLEPPPPHTHHTALMHRRPPILPPTRTAGPSRSRFGAQSASPTCAPHGLVGAAAAAPPSPPTGCHGHGQAVIKHAPSLGMLGHDAAAGYPRAPYTALRRCLHRRLHRQRRFRRWTGPLLSVLQVCAQAVSPRCGGRRCTPPMLIAASSKIDPRAIARYIAHEGTRTSFEAPSLARPHHETAHLRLRGHHASLGAFSRPSTPLHGLSKSPQCITTTVPQSGTYRRRPSTLVPASVLASRRRCSGIGKEAPCSIFHVVSAFNQCPHCTAGQSFPAPPRIEDVGTSSAPR</sequence>
<feature type="region of interest" description="Disordered" evidence="1">
    <location>
        <begin position="98"/>
        <end position="129"/>
    </location>
</feature>
<feature type="region of interest" description="Disordered" evidence="1">
    <location>
        <begin position="146"/>
        <end position="177"/>
    </location>
</feature>